<feature type="transmembrane region" description="Helical" evidence="8">
    <location>
        <begin position="242"/>
        <end position="262"/>
    </location>
</feature>
<keyword evidence="2" id="KW-0813">Transport</keyword>
<evidence type="ECO:0000256" key="4">
    <source>
        <dbReference type="ARBA" id="ARBA00022519"/>
    </source>
</evidence>
<evidence type="ECO:0000256" key="3">
    <source>
        <dbReference type="ARBA" id="ARBA00022475"/>
    </source>
</evidence>
<protein>
    <submittedName>
        <fullName evidence="9">Uncharacterized protein</fullName>
    </submittedName>
</protein>
<proteinExistence type="predicted"/>
<feature type="transmembrane region" description="Helical" evidence="8">
    <location>
        <begin position="186"/>
        <end position="203"/>
    </location>
</feature>
<feature type="transmembrane region" description="Helical" evidence="8">
    <location>
        <begin position="113"/>
        <end position="134"/>
    </location>
</feature>
<evidence type="ECO:0000256" key="2">
    <source>
        <dbReference type="ARBA" id="ARBA00022448"/>
    </source>
</evidence>
<keyword evidence="5 8" id="KW-0812">Transmembrane</keyword>
<feature type="transmembrane region" description="Helical" evidence="8">
    <location>
        <begin position="37"/>
        <end position="60"/>
    </location>
</feature>
<feature type="transmembrane region" description="Helical" evidence="8">
    <location>
        <begin position="215"/>
        <end position="236"/>
    </location>
</feature>
<evidence type="ECO:0000256" key="1">
    <source>
        <dbReference type="ARBA" id="ARBA00004429"/>
    </source>
</evidence>
<dbReference type="PANTHER" id="PTHR30574">
    <property type="entry name" value="INNER MEMBRANE PROTEIN YEDE"/>
    <property type="match status" value="1"/>
</dbReference>
<dbReference type="InterPro" id="IPR007272">
    <property type="entry name" value="Sulf_transp_TsuA/YedE"/>
</dbReference>
<evidence type="ECO:0000256" key="6">
    <source>
        <dbReference type="ARBA" id="ARBA00022989"/>
    </source>
</evidence>
<feature type="transmembrane region" description="Helical" evidence="8">
    <location>
        <begin position="154"/>
        <end position="174"/>
    </location>
</feature>
<name>A0A0G4LTS3_VERLO</name>
<dbReference type="Proteomes" id="UP000045706">
    <property type="component" value="Unassembled WGS sequence"/>
</dbReference>
<keyword evidence="4" id="KW-0997">Cell inner membrane</keyword>
<dbReference type="Pfam" id="PF04143">
    <property type="entry name" value="Sulf_transp"/>
    <property type="match status" value="2"/>
</dbReference>
<reference evidence="10" key="1">
    <citation type="submission" date="2015-05" db="EMBL/GenBank/DDBJ databases">
        <authorList>
            <person name="Fogelqvist Johan"/>
        </authorList>
    </citation>
    <scope>NUCLEOTIDE SEQUENCE [LARGE SCALE GENOMIC DNA]</scope>
</reference>
<dbReference type="PANTHER" id="PTHR30574:SF1">
    <property type="entry name" value="SULPHUR TRANSPORT DOMAIN-CONTAINING PROTEIN"/>
    <property type="match status" value="1"/>
</dbReference>
<evidence type="ECO:0000313" key="9">
    <source>
        <dbReference type="EMBL" id="CRK25344.1"/>
    </source>
</evidence>
<evidence type="ECO:0000256" key="8">
    <source>
        <dbReference type="SAM" id="Phobius"/>
    </source>
</evidence>
<feature type="transmembrane region" description="Helical" evidence="8">
    <location>
        <begin position="81"/>
        <end position="101"/>
    </location>
</feature>
<evidence type="ECO:0000256" key="5">
    <source>
        <dbReference type="ARBA" id="ARBA00022692"/>
    </source>
</evidence>
<evidence type="ECO:0000256" key="7">
    <source>
        <dbReference type="ARBA" id="ARBA00023136"/>
    </source>
</evidence>
<keyword evidence="6 8" id="KW-1133">Transmembrane helix</keyword>
<evidence type="ECO:0000313" key="10">
    <source>
        <dbReference type="Proteomes" id="UP000045706"/>
    </source>
</evidence>
<dbReference type="GO" id="GO:0005886">
    <property type="term" value="C:plasma membrane"/>
    <property type="evidence" value="ECO:0007669"/>
    <property type="project" value="UniProtKB-SubCell"/>
</dbReference>
<dbReference type="AlphaFoldDB" id="A0A0G4LTS3"/>
<keyword evidence="7 8" id="KW-0472">Membrane</keyword>
<dbReference type="EMBL" id="CVQI01017779">
    <property type="protein sequence ID" value="CRK25344.1"/>
    <property type="molecule type" value="Genomic_DNA"/>
</dbReference>
<sequence>MATTALSGVAFGAGLAAAGVYHPAVITSQLKLENWHMIQAFLAAAASSGIAVLLLDRLGYYHPKPRSASRMGLFGPYDGNILGGALQGLGMALAGACPGTVIPQAAVGVPSGLYALFGTLIGGIAWSGFISSRAARAESRAPAENPKLTVQERLGISSTAIFTIFEAICAVALYTAGTASAPSRYAAINPALGGLCIGLAQLFSMLERLGISSTAIFTIFEAICAVALYAAGTASAPSRYAAINPALGGLCIGLAQLFSMLVRKTMVGVSTAYEEAGKHFFWLAEGASGPRPGAKNLLFAAGVGAGARLLTSWDPAFKAGVSDITVDPLLAVAGGVCLAVGSRLAGGCTSGHGISGMSMFSTSSFVTIVSMFGAGALFMPLFI</sequence>
<accession>A0A0G4LTS3</accession>
<feature type="transmembrane region" description="Helical" evidence="8">
    <location>
        <begin position="365"/>
        <end position="382"/>
    </location>
</feature>
<gene>
    <name evidence="9" type="ORF">BN1723_003251</name>
</gene>
<comment type="subcellular location">
    <subcellularLocation>
        <location evidence="1">Cell inner membrane</location>
        <topology evidence="1">Multi-pass membrane protein</topology>
    </subcellularLocation>
</comment>
<organism evidence="9 10">
    <name type="scientific">Verticillium longisporum</name>
    <name type="common">Verticillium dahliae var. longisporum</name>
    <dbReference type="NCBI Taxonomy" id="100787"/>
    <lineage>
        <taxon>Eukaryota</taxon>
        <taxon>Fungi</taxon>
        <taxon>Dikarya</taxon>
        <taxon>Ascomycota</taxon>
        <taxon>Pezizomycotina</taxon>
        <taxon>Sordariomycetes</taxon>
        <taxon>Hypocreomycetidae</taxon>
        <taxon>Glomerellales</taxon>
        <taxon>Plectosphaerellaceae</taxon>
        <taxon>Verticillium</taxon>
    </lineage>
</organism>
<keyword evidence="3" id="KW-1003">Cell membrane</keyword>